<dbReference type="InterPro" id="IPR025660">
    <property type="entry name" value="Pept_his_AS"/>
</dbReference>
<keyword evidence="5" id="KW-0472">Membrane</keyword>
<evidence type="ECO:0000256" key="5">
    <source>
        <dbReference type="SAM" id="Phobius"/>
    </source>
</evidence>
<dbReference type="PANTHER" id="PTHR12411">
    <property type="entry name" value="CYSTEINE PROTEASE FAMILY C1-RELATED"/>
    <property type="match status" value="1"/>
</dbReference>
<dbReference type="GeneID" id="104240670"/>
<dbReference type="Gene3D" id="3.90.70.10">
    <property type="entry name" value="Cysteine proteinases"/>
    <property type="match status" value="1"/>
</dbReference>
<feature type="domain" description="Peptidase C1A papain C-terminal" evidence="6">
    <location>
        <begin position="160"/>
        <end position="370"/>
    </location>
</feature>
<accession>A0A1U7XSD2</accession>
<dbReference type="PROSITE" id="PS00639">
    <property type="entry name" value="THIOL_PROTEASE_HIS"/>
    <property type="match status" value="1"/>
</dbReference>
<dbReference type="FunFam" id="3.90.70.10:FF:000204">
    <property type="entry name" value="Papain"/>
    <property type="match status" value="1"/>
</dbReference>
<organism evidence="8 9">
    <name type="scientific">Nicotiana sylvestris</name>
    <name type="common">Wood tobacco</name>
    <name type="synonym">South American tobacco</name>
    <dbReference type="NCBI Taxonomy" id="4096"/>
    <lineage>
        <taxon>Eukaryota</taxon>
        <taxon>Viridiplantae</taxon>
        <taxon>Streptophyta</taxon>
        <taxon>Embryophyta</taxon>
        <taxon>Tracheophyta</taxon>
        <taxon>Spermatophyta</taxon>
        <taxon>Magnoliopsida</taxon>
        <taxon>eudicotyledons</taxon>
        <taxon>Gunneridae</taxon>
        <taxon>Pentapetalae</taxon>
        <taxon>asterids</taxon>
        <taxon>lamiids</taxon>
        <taxon>Solanales</taxon>
        <taxon>Solanaceae</taxon>
        <taxon>Nicotianoideae</taxon>
        <taxon>Nicotianeae</taxon>
        <taxon>Nicotiana</taxon>
    </lineage>
</organism>
<keyword evidence="5" id="KW-1133">Transmembrane helix</keyword>
<keyword evidence="8" id="KW-1185">Reference proteome</keyword>
<gene>
    <name evidence="9" type="primary">LOC104240670</name>
</gene>
<keyword evidence="5" id="KW-0812">Transmembrane</keyword>
<protein>
    <submittedName>
        <fullName evidence="9">Zingipain-2-like</fullName>
    </submittedName>
</protein>
<dbReference type="CDD" id="cd02248">
    <property type="entry name" value="Peptidase_C1A"/>
    <property type="match status" value="1"/>
</dbReference>
<dbReference type="Proteomes" id="UP000189701">
    <property type="component" value="Unplaced"/>
</dbReference>
<evidence type="ECO:0000313" key="8">
    <source>
        <dbReference type="Proteomes" id="UP000189701"/>
    </source>
</evidence>
<dbReference type="InterPro" id="IPR000169">
    <property type="entry name" value="Pept_cys_AS"/>
</dbReference>
<dbReference type="SMART" id="SM00645">
    <property type="entry name" value="Pept_C1"/>
    <property type="match status" value="1"/>
</dbReference>
<dbReference type="SUPFAM" id="SSF54001">
    <property type="entry name" value="Cysteine proteinases"/>
    <property type="match status" value="1"/>
</dbReference>
<evidence type="ECO:0000259" key="7">
    <source>
        <dbReference type="SMART" id="SM00848"/>
    </source>
</evidence>
<evidence type="ECO:0000256" key="3">
    <source>
        <dbReference type="ARBA" id="ARBA00023145"/>
    </source>
</evidence>
<evidence type="ECO:0000313" key="9">
    <source>
        <dbReference type="RefSeq" id="XP_009793843.1"/>
    </source>
</evidence>
<comment type="similarity">
    <text evidence="1">Belongs to the peptidase C1 family.</text>
</comment>
<evidence type="ECO:0000256" key="1">
    <source>
        <dbReference type="ARBA" id="ARBA00008455"/>
    </source>
</evidence>
<keyword evidence="2" id="KW-0645">Protease</keyword>
<reference evidence="8" key="1">
    <citation type="journal article" date="2013" name="Genome Biol.">
        <title>Reference genomes and transcriptomes of Nicotiana sylvestris and Nicotiana tomentosiformis.</title>
        <authorList>
            <person name="Sierro N."/>
            <person name="Battey J.N."/>
            <person name="Ouadi S."/>
            <person name="Bovet L."/>
            <person name="Goepfert S."/>
            <person name="Bakaher N."/>
            <person name="Peitsch M.C."/>
            <person name="Ivanov N.V."/>
        </authorList>
    </citation>
    <scope>NUCLEOTIDE SEQUENCE [LARGE SCALE GENOMIC DNA]</scope>
</reference>
<proteinExistence type="inferred from homology"/>
<dbReference type="eggNOG" id="KOG1543">
    <property type="taxonomic scope" value="Eukaryota"/>
</dbReference>
<evidence type="ECO:0000256" key="4">
    <source>
        <dbReference type="ARBA" id="ARBA00023157"/>
    </source>
</evidence>
<dbReference type="KEGG" id="nsy:104240670"/>
<dbReference type="GO" id="GO:0008234">
    <property type="term" value="F:cysteine-type peptidase activity"/>
    <property type="evidence" value="ECO:0007669"/>
    <property type="project" value="UniProtKB-KW"/>
</dbReference>
<dbReference type="InterPro" id="IPR013201">
    <property type="entry name" value="Prot_inhib_I29"/>
</dbReference>
<reference evidence="9" key="2">
    <citation type="submission" date="2025-08" db="UniProtKB">
        <authorList>
            <consortium name="RefSeq"/>
        </authorList>
    </citation>
    <scope>IDENTIFICATION</scope>
    <source>
        <tissue evidence="9">Leaf</tissue>
    </source>
</reference>
<evidence type="ECO:0000256" key="2">
    <source>
        <dbReference type="ARBA" id="ARBA00022807"/>
    </source>
</evidence>
<dbReference type="InterPro" id="IPR000668">
    <property type="entry name" value="Peptidase_C1A_C"/>
</dbReference>
<evidence type="ECO:0000259" key="6">
    <source>
        <dbReference type="SMART" id="SM00645"/>
    </source>
</evidence>
<dbReference type="SMART" id="SM00848">
    <property type="entry name" value="Inhibitor_I29"/>
    <property type="match status" value="1"/>
</dbReference>
<dbReference type="InterPro" id="IPR039417">
    <property type="entry name" value="Peptidase_C1A_papain-like"/>
</dbReference>
<name>A0A1U7XSD2_NICSY</name>
<dbReference type="InterPro" id="IPR038765">
    <property type="entry name" value="Papain-like_cys_pep_sf"/>
</dbReference>
<dbReference type="PROSITE" id="PS00640">
    <property type="entry name" value="THIOL_PROTEASE_ASN"/>
    <property type="match status" value="1"/>
</dbReference>
<sequence>MLPKALNASLKQLNYNNILCDQTIFLPLLYLTMAMKINLISVVILFFVVGMYKSHATARNLQPELSVSERHELWMARHGRVYKDEAEKGKRLMIFKENMQFIESINRAGNLSYKLGINEYADITSDEFFARYTGLNMPSHLPSSPVSSMEFKINDLTDDIPSNLDWREKGAVTEVKHQGQCGCCWAFSAVGALEGAYQIATGQKVELSEQELLDCTTNNNGCKGGFMTNAFKFIIENGGISTESDYPYEMKQDTCRSQELTPAVKISSYQVVPESETALLQAVTQQPVSIGISASQEFQFYQGGTYHGSCADQINHAVTAIGYGTDDEQGQNYWLLKNSWGTSWGENGFMRIIRGTGGHCDITKLSSYPII</sequence>
<dbReference type="Pfam" id="PF00112">
    <property type="entry name" value="Peptidase_C1"/>
    <property type="match status" value="1"/>
</dbReference>
<dbReference type="RefSeq" id="XP_009793843.1">
    <property type="nucleotide sequence ID" value="XM_009795541.1"/>
</dbReference>
<dbReference type="PRINTS" id="PR00705">
    <property type="entry name" value="PAPAIN"/>
</dbReference>
<dbReference type="GO" id="GO:0006508">
    <property type="term" value="P:proteolysis"/>
    <property type="evidence" value="ECO:0007669"/>
    <property type="project" value="InterPro"/>
</dbReference>
<keyword evidence="4" id="KW-1015">Disulfide bond</keyword>
<keyword evidence="3" id="KW-0865">Zymogen</keyword>
<dbReference type="Pfam" id="PF08246">
    <property type="entry name" value="Inhibitor_I29"/>
    <property type="match status" value="1"/>
</dbReference>
<feature type="transmembrane region" description="Helical" evidence="5">
    <location>
        <begin position="24"/>
        <end position="49"/>
    </location>
</feature>
<dbReference type="OrthoDB" id="1259124at2759"/>
<dbReference type="InterPro" id="IPR025661">
    <property type="entry name" value="Pept_asp_AS"/>
</dbReference>
<feature type="domain" description="Cathepsin propeptide inhibitor" evidence="7">
    <location>
        <begin position="71"/>
        <end position="128"/>
    </location>
</feature>
<dbReference type="InterPro" id="IPR013128">
    <property type="entry name" value="Peptidase_C1A"/>
</dbReference>
<dbReference type="STRING" id="4096.A0A1U7XSD2"/>
<keyword evidence="2" id="KW-0378">Hydrolase</keyword>
<keyword evidence="2" id="KW-0788">Thiol protease</keyword>
<dbReference type="AlphaFoldDB" id="A0A1U7XSD2"/>
<dbReference type="PROSITE" id="PS00139">
    <property type="entry name" value="THIOL_PROTEASE_CYS"/>
    <property type="match status" value="1"/>
</dbReference>